<name>A0A1M6JUY1_9BACT</name>
<evidence type="ECO:0000313" key="3">
    <source>
        <dbReference type="Proteomes" id="UP000184418"/>
    </source>
</evidence>
<accession>A0A1M6JUY1</accession>
<dbReference type="RefSeq" id="WP_073111181.1">
    <property type="nucleotide sequence ID" value="NZ_FQYN01000007.1"/>
</dbReference>
<protein>
    <submittedName>
        <fullName evidence="2">Uncharacterized protein</fullName>
    </submittedName>
</protein>
<evidence type="ECO:0000256" key="1">
    <source>
        <dbReference type="SAM" id="SignalP"/>
    </source>
</evidence>
<sequence length="121" mass="13356">MKKLYTTACLLLMLGAPLLRAQNVTSSDAVLHERVTSVSRRIAATAQLNEGQYVHVKRLNLVMITELESIKSRFAATPAVMDEKLAELQARYDWDLAALLKPQQLAAYNKAKLSTLALSGN</sequence>
<reference evidence="2 3" key="1">
    <citation type="submission" date="2016-11" db="EMBL/GenBank/DDBJ databases">
        <authorList>
            <person name="Jaros S."/>
            <person name="Januszkiewicz K."/>
            <person name="Wedrychowicz H."/>
        </authorList>
    </citation>
    <scope>NUCLEOTIDE SEQUENCE [LARGE SCALE GENOMIC DNA]</scope>
    <source>
        <strain evidence="2 3">DSM 21074</strain>
    </source>
</reference>
<gene>
    <name evidence="2" type="ORF">SAMN02745146_3276</name>
</gene>
<keyword evidence="1" id="KW-0732">Signal</keyword>
<dbReference type="EMBL" id="FQYN01000007">
    <property type="protein sequence ID" value="SHJ50483.1"/>
    <property type="molecule type" value="Genomic_DNA"/>
</dbReference>
<feature type="chain" id="PRO_5012500289" evidence="1">
    <location>
        <begin position="22"/>
        <end position="121"/>
    </location>
</feature>
<proteinExistence type="predicted"/>
<dbReference type="OrthoDB" id="882534at2"/>
<dbReference type="Proteomes" id="UP000184418">
    <property type="component" value="Unassembled WGS sequence"/>
</dbReference>
<organism evidence="2 3">
    <name type="scientific">Hymenobacter daecheongensis DSM 21074</name>
    <dbReference type="NCBI Taxonomy" id="1121955"/>
    <lineage>
        <taxon>Bacteria</taxon>
        <taxon>Pseudomonadati</taxon>
        <taxon>Bacteroidota</taxon>
        <taxon>Cytophagia</taxon>
        <taxon>Cytophagales</taxon>
        <taxon>Hymenobacteraceae</taxon>
        <taxon>Hymenobacter</taxon>
    </lineage>
</organism>
<keyword evidence="3" id="KW-1185">Reference proteome</keyword>
<dbReference type="AlphaFoldDB" id="A0A1M6JUY1"/>
<evidence type="ECO:0000313" key="2">
    <source>
        <dbReference type="EMBL" id="SHJ50483.1"/>
    </source>
</evidence>
<feature type="signal peptide" evidence="1">
    <location>
        <begin position="1"/>
        <end position="21"/>
    </location>
</feature>